<dbReference type="EMBL" id="JACQCQ010000006">
    <property type="protein sequence ID" value="MBI3627414.1"/>
    <property type="molecule type" value="Genomic_DNA"/>
</dbReference>
<evidence type="ECO:0000313" key="4">
    <source>
        <dbReference type="EMBL" id="MBI3627414.1"/>
    </source>
</evidence>
<feature type="transmembrane region" description="Helical" evidence="2">
    <location>
        <begin position="146"/>
        <end position="165"/>
    </location>
</feature>
<protein>
    <recommendedName>
        <fullName evidence="6">Type IV secretion system protein</fullName>
    </recommendedName>
</protein>
<feature type="transmembrane region" description="Helical" evidence="2">
    <location>
        <begin position="327"/>
        <end position="344"/>
    </location>
</feature>
<feature type="chain" id="PRO_5038627501" description="Type IV secretion system protein" evidence="3">
    <location>
        <begin position="30"/>
        <end position="870"/>
    </location>
</feature>
<keyword evidence="2" id="KW-0812">Transmembrane</keyword>
<evidence type="ECO:0000256" key="2">
    <source>
        <dbReference type="SAM" id="Phobius"/>
    </source>
</evidence>
<feature type="compositionally biased region" description="Polar residues" evidence="1">
    <location>
        <begin position="824"/>
        <end position="836"/>
    </location>
</feature>
<keyword evidence="2" id="KW-1133">Transmembrane helix</keyword>
<feature type="transmembrane region" description="Helical" evidence="2">
    <location>
        <begin position="177"/>
        <end position="195"/>
    </location>
</feature>
<dbReference type="Proteomes" id="UP000808388">
    <property type="component" value="Unassembled WGS sequence"/>
</dbReference>
<evidence type="ECO:0000256" key="1">
    <source>
        <dbReference type="SAM" id="MobiDB-lite"/>
    </source>
</evidence>
<accession>A0A9D6QRW0</accession>
<evidence type="ECO:0000256" key="3">
    <source>
        <dbReference type="SAM" id="SignalP"/>
    </source>
</evidence>
<proteinExistence type="predicted"/>
<evidence type="ECO:0008006" key="6">
    <source>
        <dbReference type="Google" id="ProtNLM"/>
    </source>
</evidence>
<evidence type="ECO:0000313" key="5">
    <source>
        <dbReference type="Proteomes" id="UP000808388"/>
    </source>
</evidence>
<dbReference type="AlphaFoldDB" id="A0A9D6QRW0"/>
<feature type="transmembrane region" description="Helical" evidence="2">
    <location>
        <begin position="405"/>
        <end position="423"/>
    </location>
</feature>
<reference evidence="4" key="1">
    <citation type="submission" date="2020-07" db="EMBL/GenBank/DDBJ databases">
        <title>Huge and variable diversity of episymbiotic CPR bacteria and DPANN archaea in groundwater ecosystems.</title>
        <authorList>
            <person name="He C.Y."/>
            <person name="Keren R."/>
            <person name="Whittaker M."/>
            <person name="Farag I.F."/>
            <person name="Doudna J."/>
            <person name="Cate J.H.D."/>
            <person name="Banfield J.F."/>
        </authorList>
    </citation>
    <scope>NUCLEOTIDE SEQUENCE</scope>
    <source>
        <strain evidence="4">NC_groundwater_972_Pr1_S-0.2um_49_27</strain>
    </source>
</reference>
<keyword evidence="2" id="KW-0472">Membrane</keyword>
<feature type="compositionally biased region" description="Low complexity" evidence="1">
    <location>
        <begin position="845"/>
        <end position="854"/>
    </location>
</feature>
<organism evidence="4 5">
    <name type="scientific">Candidatus Sungiibacteriota bacterium</name>
    <dbReference type="NCBI Taxonomy" id="2750080"/>
    <lineage>
        <taxon>Bacteria</taxon>
        <taxon>Candidatus Sungiibacteriota</taxon>
    </lineage>
</organism>
<feature type="transmembrane region" description="Helical" evidence="2">
    <location>
        <begin position="304"/>
        <end position="322"/>
    </location>
</feature>
<sequence>MSKILKTILNTFLLASISLGLLMPAISLAQNANPASPPDLGQFEYEKTSSPAAQAQQSDLQKTNLTGGSPATTPTVSPNLGCGYNVLSWKLYACGFILAGIKTLDGLAYLVYGIASYLFSMALDETRANLSATPAIQAGWQISRDVANLFFIIILIVMALGTIFDVGTFKKEMIGKVVLIALIINFSFPIVQFTVQVTNALGDLFIGRIQQKDQSMGDVIRTMLDPTLPVNAALTPPAAYAGNEGLKKAEADRFEACKAVFLNYTKENSDKCDSASAALLTVNNQISENNDTLSLVGKALALKLIFYPVGLFALLAATIFLIVRITVLAFLMMVSPLAFLSTLIPYTQGQMWNPWRDNLIKYSLYYPAFALFFMFSILVSRSLINAIPPPLANINGQPVAQPLSIWLQFILSVSFLFISIIVAQKMGIAGSSSVMKYGKQLRNWGQTKLQNAGVRWGAAPLARLGLRVQSATGLSAFPGLGRLAAAPLLTVTQRDKKLRDDREKARVAALQAAADSSGRFIKTGVASGLFESAAKNVKEKFIEDAKPVQLRNTFADKESADIRDQTGFEQLSPKNQSKVLEAIGSDLSKKARVLTGNENIRDMPENQFEALLKSGKPDERERAEAMMRGMAQTIASMSADDQRKISAETFEKNGVFRAALPLALTNINTMRNIFSDLFRVKELGKIIKQGAGLGLDANLNDGADEHFNKVTIQHPETNVTLTTGSDRDLRETLERITSIFPDDKNQQRQEMNRWLGQKRMVSGYIIPSFDAITDPGEKTARYQQWDREQSDKILDAYDSTRGTNMRYAVRKLRSIPRFQGMAQTLTSNPDAQTSVRNEIPLSNKAGETAAAAAEVPPPPATGPQQQQTQP</sequence>
<feature type="region of interest" description="Disordered" evidence="1">
    <location>
        <begin position="824"/>
        <end position="870"/>
    </location>
</feature>
<name>A0A9D6QRW0_9BACT</name>
<feature type="signal peptide" evidence="3">
    <location>
        <begin position="1"/>
        <end position="29"/>
    </location>
</feature>
<gene>
    <name evidence="4" type="ORF">HY220_01505</name>
</gene>
<comment type="caution">
    <text evidence="4">The sequence shown here is derived from an EMBL/GenBank/DDBJ whole genome shotgun (WGS) entry which is preliminary data.</text>
</comment>
<feature type="transmembrane region" description="Helical" evidence="2">
    <location>
        <begin position="364"/>
        <end position="384"/>
    </location>
</feature>
<keyword evidence="3" id="KW-0732">Signal</keyword>